<keyword evidence="5 10" id="KW-0450">Lipoyl</keyword>
<dbReference type="Gene3D" id="4.10.320.10">
    <property type="entry name" value="E3-binding domain"/>
    <property type="match status" value="1"/>
</dbReference>
<dbReference type="GO" id="GO:0016407">
    <property type="term" value="F:acetyltransferase activity"/>
    <property type="evidence" value="ECO:0007669"/>
    <property type="project" value="TreeGrafter"/>
</dbReference>
<dbReference type="GO" id="GO:0005829">
    <property type="term" value="C:cytosol"/>
    <property type="evidence" value="ECO:0007669"/>
    <property type="project" value="UniProtKB-ARBA"/>
</dbReference>
<dbReference type="SUPFAM" id="SSF52777">
    <property type="entry name" value="CoA-dependent acyltransferases"/>
    <property type="match status" value="1"/>
</dbReference>
<reference evidence="15" key="2">
    <citation type="submission" date="2024-08" db="UniProtKB">
        <authorList>
            <consortium name="EnsemblMetazoa"/>
        </authorList>
    </citation>
    <scope>IDENTIFICATION</scope>
</reference>
<dbReference type="GO" id="GO:0043754">
    <property type="term" value="F:dihydrolipoamide branched chain acyltransferase activity"/>
    <property type="evidence" value="ECO:0007669"/>
    <property type="project" value="UniProtKB-EC"/>
</dbReference>
<evidence type="ECO:0000256" key="2">
    <source>
        <dbReference type="ARBA" id="ARBA00004305"/>
    </source>
</evidence>
<dbReference type="FunFam" id="2.40.50.100:FF:000013">
    <property type="entry name" value="Dihydrolipoamide acetyltransferase component of pyruvate dehydrogenase complex"/>
    <property type="match status" value="1"/>
</dbReference>
<evidence type="ECO:0000313" key="17">
    <source>
        <dbReference type="Proteomes" id="UP000030742"/>
    </source>
</evidence>
<dbReference type="InterPro" id="IPR011053">
    <property type="entry name" value="Single_hybrid_motif"/>
</dbReference>
<keyword evidence="7" id="KW-0496">Mitochondrion</keyword>
<reference evidence="16 17" key="1">
    <citation type="journal article" date="2013" name="Genome Biol.">
        <title>Draft genome of the mountain pine beetle, Dendroctonus ponderosae Hopkins, a major forest pest.</title>
        <authorList>
            <person name="Keeling C.I."/>
            <person name="Yuen M.M."/>
            <person name="Liao N.Y."/>
            <person name="Docking T.R."/>
            <person name="Chan S.K."/>
            <person name="Taylor G.A."/>
            <person name="Palmquist D.L."/>
            <person name="Jackman S.D."/>
            <person name="Nguyen A."/>
            <person name="Li M."/>
            <person name="Henderson H."/>
            <person name="Janes J.K."/>
            <person name="Zhao Y."/>
            <person name="Pandoh P."/>
            <person name="Moore R."/>
            <person name="Sperling F.A."/>
            <person name="Huber D.P."/>
            <person name="Birol I."/>
            <person name="Jones S.J."/>
            <person name="Bohlmann J."/>
        </authorList>
    </citation>
    <scope>NUCLEOTIDE SEQUENCE</scope>
</reference>
<evidence type="ECO:0000256" key="10">
    <source>
        <dbReference type="RuleBase" id="RU003423"/>
    </source>
</evidence>
<dbReference type="FunFam" id="4.10.320.10:FF:000002">
    <property type="entry name" value="Dihydrolipoamide acetyltransferase component of pyruvate dehydrogenase complex"/>
    <property type="match status" value="1"/>
</dbReference>
<evidence type="ECO:0000259" key="12">
    <source>
        <dbReference type="PROSITE" id="PS50968"/>
    </source>
</evidence>
<evidence type="ECO:0000256" key="11">
    <source>
        <dbReference type="SAM" id="MobiDB-lite"/>
    </source>
</evidence>
<dbReference type="SUPFAM" id="SSF51230">
    <property type="entry name" value="Single hybrid motif"/>
    <property type="match status" value="1"/>
</dbReference>
<dbReference type="EnsemblMetazoa" id="XM_019904829.1">
    <property type="protein sequence ID" value="XP_019760388.1"/>
    <property type="gene ID" value="LOC109537898"/>
</dbReference>
<dbReference type="Proteomes" id="UP000030742">
    <property type="component" value="Unassembled WGS sequence"/>
</dbReference>
<dbReference type="PROSITE" id="PS00189">
    <property type="entry name" value="LIPOYL"/>
    <property type="match status" value="1"/>
</dbReference>
<dbReference type="GO" id="GO:0005759">
    <property type="term" value="C:mitochondrial matrix"/>
    <property type="evidence" value="ECO:0007669"/>
    <property type="project" value="UniProtKB-SubCell"/>
</dbReference>
<dbReference type="CDD" id="cd06849">
    <property type="entry name" value="lipoyl_domain"/>
    <property type="match status" value="1"/>
</dbReference>
<comment type="catalytic activity">
    <reaction evidence="9">
        <text>N(6)-[(R)-dihydrolipoyl]-L-lysyl-[protein] + 2-methylpropanoyl-CoA = N(6)-[(R)-S(8)-2-methylpropanoyldihydrolipoyl]-L-lysyl-[protein] + CoA</text>
        <dbReference type="Rhea" id="RHEA:18865"/>
        <dbReference type="Rhea" id="RHEA-COMP:10475"/>
        <dbReference type="Rhea" id="RHEA-COMP:10497"/>
        <dbReference type="ChEBI" id="CHEBI:57287"/>
        <dbReference type="ChEBI" id="CHEBI:57338"/>
        <dbReference type="ChEBI" id="CHEBI:83100"/>
        <dbReference type="ChEBI" id="CHEBI:83142"/>
        <dbReference type="EC" id="2.3.1.168"/>
    </reaction>
    <physiologicalReaction direction="left-to-right" evidence="9">
        <dbReference type="Rhea" id="RHEA:18866"/>
    </physiologicalReaction>
</comment>
<comment type="subcellular location">
    <subcellularLocation>
        <location evidence="2">Mitochondrion matrix</location>
    </subcellularLocation>
</comment>
<evidence type="ECO:0000256" key="6">
    <source>
        <dbReference type="ARBA" id="ARBA00022946"/>
    </source>
</evidence>
<dbReference type="SUPFAM" id="SSF47005">
    <property type="entry name" value="Peripheral subunit-binding domain of 2-oxo acid dehydrogenase complex"/>
    <property type="match status" value="1"/>
</dbReference>
<accession>U4UQ53</accession>
<dbReference type="InterPro" id="IPR050743">
    <property type="entry name" value="2-oxoacid_DH_E2_comp"/>
</dbReference>
<sequence length="456" mass="50488">MSQLPGFVKRIFTIHRKMLLGQVKAKYITRSLFTSSILFKKVSFNLSDIGEGIREVVVKEWFVKVGDKVSQFDNICEVQSDKASVTITSRYDGVIIKLHYQIDDTALVGQPLVDLETDDKIVSEKVEAIESVEVKETVDNSKQILETPVTSGTSYEGNTVLCIPSVRRLAKEHSLDLTAVSGTGKHGRVLKEDVLKYLEEPKRPVSSKTQSPAIPRNNEKGSDEELRKVEPIKGFTKAMFRTMTEALAIPHFGYSDEIKVTKLSALRKELKALPDLDVNITFLPFFIKAASNSLKKYPIINSSIDEKCENIIYWKQHNIGVAMATNQGLAVPVIKDVENLTILEIAKELQRLIQSGKNGTFSPSDLSGATFSISNIGIVGGTYTKPVILPPQVAIVAIGMTQILPRFDEVGNVVKEEIINISGSADHRIIDGVSMASFIRNLKKLIETPSLLFLNL</sequence>
<comment type="cofactor">
    <cofactor evidence="1 10">
        <name>(R)-lipoate</name>
        <dbReference type="ChEBI" id="CHEBI:83088"/>
    </cofactor>
</comment>
<feature type="domain" description="Peripheral subunit-binding (PSBD)" evidence="13">
    <location>
        <begin position="161"/>
        <end position="198"/>
    </location>
</feature>
<evidence type="ECO:0000259" key="13">
    <source>
        <dbReference type="PROSITE" id="PS51826"/>
    </source>
</evidence>
<dbReference type="InterPro" id="IPR004167">
    <property type="entry name" value="PSBD"/>
</dbReference>
<dbReference type="FunFam" id="3.30.559.10:FF:000027">
    <property type="entry name" value="Dihydrolipoamide acetyltransferase component of pyruvate dehydrogenase complex"/>
    <property type="match status" value="1"/>
</dbReference>
<dbReference type="STRING" id="77166.U4UQ53"/>
<dbReference type="OrthoDB" id="202158at2759"/>
<dbReference type="Gene3D" id="2.40.50.100">
    <property type="match status" value="1"/>
</dbReference>
<evidence type="ECO:0000313" key="15">
    <source>
        <dbReference type="EnsemblMetazoa" id="XP_019760388.1"/>
    </source>
</evidence>
<protein>
    <recommendedName>
        <fullName evidence="10">Dihydrolipoamide acetyltransferase component of pyruvate dehydrogenase complex</fullName>
        <ecNumber evidence="10">2.3.1.-</ecNumber>
    </recommendedName>
</protein>
<gene>
    <name evidence="15" type="primary">109537898</name>
    <name evidence="14" type="ORF">D910_11918</name>
</gene>
<organism evidence="14 17">
    <name type="scientific">Dendroctonus ponderosae</name>
    <name type="common">Mountain pine beetle</name>
    <dbReference type="NCBI Taxonomy" id="77166"/>
    <lineage>
        <taxon>Eukaryota</taxon>
        <taxon>Metazoa</taxon>
        <taxon>Ecdysozoa</taxon>
        <taxon>Arthropoda</taxon>
        <taxon>Hexapoda</taxon>
        <taxon>Insecta</taxon>
        <taxon>Pterygota</taxon>
        <taxon>Neoptera</taxon>
        <taxon>Endopterygota</taxon>
        <taxon>Coleoptera</taxon>
        <taxon>Polyphaga</taxon>
        <taxon>Cucujiformia</taxon>
        <taxon>Curculionidae</taxon>
        <taxon>Scolytinae</taxon>
        <taxon>Dendroctonus</taxon>
    </lineage>
</organism>
<dbReference type="AlphaFoldDB" id="U4UQ53"/>
<proteinExistence type="inferred from homology"/>
<keyword evidence="8 10" id="KW-0012">Acyltransferase</keyword>
<name>U4UQ53_DENPD</name>
<dbReference type="PANTHER" id="PTHR43178">
    <property type="entry name" value="DIHYDROLIPOAMIDE ACETYLTRANSFERASE COMPONENT OF PYRUVATE DEHYDROGENASE COMPLEX"/>
    <property type="match status" value="1"/>
</dbReference>
<dbReference type="PROSITE" id="PS50968">
    <property type="entry name" value="BIOTINYL_LIPOYL"/>
    <property type="match status" value="1"/>
</dbReference>
<dbReference type="InterPro" id="IPR001078">
    <property type="entry name" value="2-oxoacid_DH_actylTfrase"/>
</dbReference>
<keyword evidence="6" id="KW-0809">Transit peptide</keyword>
<dbReference type="GO" id="GO:0031405">
    <property type="term" value="F:lipoic acid binding"/>
    <property type="evidence" value="ECO:0007669"/>
    <property type="project" value="TreeGrafter"/>
</dbReference>
<dbReference type="Pfam" id="PF00198">
    <property type="entry name" value="2-oxoacid_dh"/>
    <property type="match status" value="1"/>
</dbReference>
<dbReference type="Pfam" id="PF00364">
    <property type="entry name" value="Biotin_lipoyl"/>
    <property type="match status" value="1"/>
</dbReference>
<evidence type="ECO:0000313" key="14">
    <source>
        <dbReference type="EMBL" id="ERL94643.1"/>
    </source>
</evidence>
<evidence type="ECO:0000256" key="7">
    <source>
        <dbReference type="ARBA" id="ARBA00023128"/>
    </source>
</evidence>
<feature type="domain" description="Lipoyl-binding" evidence="12">
    <location>
        <begin position="41"/>
        <end position="116"/>
    </location>
</feature>
<dbReference type="InterPro" id="IPR000089">
    <property type="entry name" value="Biotin_lipoyl"/>
</dbReference>
<dbReference type="PANTHER" id="PTHR43178:SF5">
    <property type="entry name" value="LIPOAMIDE ACYLTRANSFERASE COMPONENT OF BRANCHED-CHAIN ALPHA-KETO ACID DEHYDROGENASE COMPLEX, MITOCHONDRIAL"/>
    <property type="match status" value="1"/>
</dbReference>
<evidence type="ECO:0000256" key="4">
    <source>
        <dbReference type="ARBA" id="ARBA00022679"/>
    </source>
</evidence>
<evidence type="ECO:0000256" key="1">
    <source>
        <dbReference type="ARBA" id="ARBA00001938"/>
    </source>
</evidence>
<dbReference type="Proteomes" id="UP000019118">
    <property type="component" value="Unassembled WGS sequence"/>
</dbReference>
<dbReference type="Gene3D" id="3.30.559.10">
    <property type="entry name" value="Chloramphenicol acetyltransferase-like domain"/>
    <property type="match status" value="1"/>
</dbReference>
<keyword evidence="16" id="KW-1185">Reference proteome</keyword>
<evidence type="ECO:0000256" key="8">
    <source>
        <dbReference type="ARBA" id="ARBA00023315"/>
    </source>
</evidence>
<dbReference type="KEGG" id="dpa:109537898"/>
<dbReference type="PROSITE" id="PS51826">
    <property type="entry name" value="PSBD"/>
    <property type="match status" value="1"/>
</dbReference>
<keyword evidence="4 10" id="KW-0808">Transferase</keyword>
<evidence type="ECO:0000313" key="16">
    <source>
        <dbReference type="Proteomes" id="UP000019118"/>
    </source>
</evidence>
<feature type="region of interest" description="Disordered" evidence="11">
    <location>
        <begin position="201"/>
        <end position="225"/>
    </location>
</feature>
<evidence type="ECO:0000256" key="5">
    <source>
        <dbReference type="ARBA" id="ARBA00022823"/>
    </source>
</evidence>
<dbReference type="InterPro" id="IPR003016">
    <property type="entry name" value="2-oxoA_DH_lipoyl-BS"/>
</dbReference>
<dbReference type="InterPro" id="IPR036625">
    <property type="entry name" value="E3-bd_dom_sf"/>
</dbReference>
<evidence type="ECO:0000256" key="3">
    <source>
        <dbReference type="ARBA" id="ARBA00007317"/>
    </source>
</evidence>
<dbReference type="EMBL" id="KB632399">
    <property type="protein sequence ID" value="ERL94643.1"/>
    <property type="molecule type" value="Genomic_DNA"/>
</dbReference>
<comment type="similarity">
    <text evidence="3 10">Belongs to the 2-oxoacid dehydrogenase family.</text>
</comment>
<dbReference type="InterPro" id="IPR023213">
    <property type="entry name" value="CAT-like_dom_sf"/>
</dbReference>
<evidence type="ECO:0000256" key="9">
    <source>
        <dbReference type="ARBA" id="ARBA00051775"/>
    </source>
</evidence>
<dbReference type="Pfam" id="PF02817">
    <property type="entry name" value="E3_binding"/>
    <property type="match status" value="1"/>
</dbReference>
<dbReference type="EC" id="2.3.1.-" evidence="10"/>